<dbReference type="InterPro" id="IPR019419">
    <property type="entry name" value="AIM19"/>
</dbReference>
<accession>A0ABR4NMT9</accession>
<dbReference type="Pfam" id="PF10315">
    <property type="entry name" value="Aim19"/>
    <property type="match status" value="1"/>
</dbReference>
<evidence type="ECO:0000313" key="1">
    <source>
        <dbReference type="EMBL" id="KAL3229133.1"/>
    </source>
</evidence>
<proteinExistence type="predicted"/>
<dbReference type="EMBL" id="JBEVYD010000012">
    <property type="protein sequence ID" value="KAL3229133.1"/>
    <property type="molecule type" value="Genomic_DNA"/>
</dbReference>
<dbReference type="Proteomes" id="UP001623330">
    <property type="component" value="Unassembled WGS sequence"/>
</dbReference>
<evidence type="ECO:0000313" key="2">
    <source>
        <dbReference type="Proteomes" id="UP001623330"/>
    </source>
</evidence>
<protein>
    <submittedName>
        <fullName evidence="1">Uncharacterized protein</fullName>
    </submittedName>
</protein>
<reference evidence="1 2" key="1">
    <citation type="submission" date="2024-05" db="EMBL/GenBank/DDBJ databases">
        <title>Long read based assembly of the Candida bracarensis genome reveals expanded adhesin content.</title>
        <authorList>
            <person name="Marcet-Houben M."/>
            <person name="Ksiezopolska E."/>
            <person name="Gabaldon T."/>
        </authorList>
    </citation>
    <scope>NUCLEOTIDE SEQUENCE [LARGE SCALE GENOMIC DNA]</scope>
    <source>
        <strain evidence="1 2">CBM6</strain>
    </source>
</reference>
<gene>
    <name evidence="1" type="ORF">RNJ44_02220</name>
</gene>
<dbReference type="PANTHER" id="PTHR28177:SF1">
    <property type="entry name" value="ALTERED INHERITANCE OF MITOCHONDRIA PROTEIN 19, MITOCHONDRIAL"/>
    <property type="match status" value="1"/>
</dbReference>
<comment type="caution">
    <text evidence="1">The sequence shown here is derived from an EMBL/GenBank/DDBJ whole genome shotgun (WGS) entry which is preliminary data.</text>
</comment>
<name>A0ABR4NMT9_9SACH</name>
<keyword evidence="2" id="KW-1185">Reference proteome</keyword>
<dbReference type="PANTHER" id="PTHR28177">
    <property type="entry name" value="ALTERED INHERITANCE OF MITOCHONDRIA PROTEIN 19, MITOCHONDRIAL"/>
    <property type="match status" value="1"/>
</dbReference>
<organism evidence="1 2">
    <name type="scientific">Nakaseomyces bracarensis</name>
    <dbReference type="NCBI Taxonomy" id="273131"/>
    <lineage>
        <taxon>Eukaryota</taxon>
        <taxon>Fungi</taxon>
        <taxon>Dikarya</taxon>
        <taxon>Ascomycota</taxon>
        <taxon>Saccharomycotina</taxon>
        <taxon>Saccharomycetes</taxon>
        <taxon>Saccharomycetales</taxon>
        <taxon>Saccharomycetaceae</taxon>
        <taxon>Nakaseomyces</taxon>
    </lineage>
</organism>
<sequence>MASVGGNKDSSISKAYDLTATPIPAIVNGLALLTTPAVSPQISGNAQMTSPASSAKGIVKNILTSSKNTTKAVGPSAKAAWLFGGAQLLGAYMINDGDLENGAGFITAWSALYLIVSGKGSISALKYGKIWPFVLSTMAIGNTALYGKRFLTSDFNK</sequence>